<dbReference type="GO" id="GO:0007420">
    <property type="term" value="P:brain development"/>
    <property type="evidence" value="ECO:0007669"/>
    <property type="project" value="TreeGrafter"/>
</dbReference>
<feature type="compositionally biased region" description="Polar residues" evidence="7">
    <location>
        <begin position="221"/>
        <end position="231"/>
    </location>
</feature>
<proteinExistence type="predicted"/>
<evidence type="ECO:0000259" key="8">
    <source>
        <dbReference type="PROSITE" id="PS50845"/>
    </source>
</evidence>
<feature type="region of interest" description="Disordered" evidence="7">
    <location>
        <begin position="1"/>
        <end position="26"/>
    </location>
</feature>
<dbReference type="PANTHER" id="PTHR45799">
    <property type="entry name" value="RETICULON-LIKE PROTEIN"/>
    <property type="match status" value="1"/>
</dbReference>
<comment type="caution">
    <text evidence="9">The sequence shown here is derived from an EMBL/GenBank/DDBJ whole genome shotgun (WGS) entry which is preliminary data.</text>
</comment>
<feature type="domain" description="Reticulon" evidence="8">
    <location>
        <begin position="658"/>
        <end position="845"/>
    </location>
</feature>
<dbReference type="GO" id="GO:0005789">
    <property type="term" value="C:endoplasmic reticulum membrane"/>
    <property type="evidence" value="ECO:0007669"/>
    <property type="project" value="UniProtKB-SubCell"/>
</dbReference>
<dbReference type="InterPro" id="IPR003388">
    <property type="entry name" value="Reticulon"/>
</dbReference>
<feature type="compositionally biased region" description="Polar residues" evidence="7">
    <location>
        <begin position="575"/>
        <end position="588"/>
    </location>
</feature>
<dbReference type="EMBL" id="JAFIRN010000002">
    <property type="protein sequence ID" value="KAG5855492.1"/>
    <property type="molecule type" value="Genomic_DNA"/>
</dbReference>
<dbReference type="InterPro" id="IPR046964">
    <property type="entry name" value="RTN1-4"/>
</dbReference>
<dbReference type="GO" id="GO:0014069">
    <property type="term" value="C:postsynaptic density"/>
    <property type="evidence" value="ECO:0007669"/>
    <property type="project" value="TreeGrafter"/>
</dbReference>
<dbReference type="GO" id="GO:0043005">
    <property type="term" value="C:neuron projection"/>
    <property type="evidence" value="ECO:0007669"/>
    <property type="project" value="TreeGrafter"/>
</dbReference>
<accession>A0A9D3SA51</accession>
<evidence type="ECO:0000256" key="5">
    <source>
        <dbReference type="ARBA" id="ARBA00023136"/>
    </source>
</evidence>
<comment type="subcellular location">
    <subcellularLocation>
        <location evidence="1 6">Endoplasmic reticulum membrane</location>
        <topology evidence="1 6">Multi-pass membrane protein</topology>
    </subcellularLocation>
</comment>
<feature type="region of interest" description="Disordered" evidence="7">
    <location>
        <begin position="221"/>
        <end position="373"/>
    </location>
</feature>
<feature type="region of interest" description="Disordered" evidence="7">
    <location>
        <begin position="494"/>
        <end position="520"/>
    </location>
</feature>
<gene>
    <name evidence="9" type="ORF">ANANG_G00049610</name>
</gene>
<keyword evidence="5 6" id="KW-0472">Membrane</keyword>
<feature type="region of interest" description="Disordered" evidence="7">
    <location>
        <begin position="69"/>
        <end position="182"/>
    </location>
</feature>
<feature type="compositionally biased region" description="Basic and acidic residues" evidence="7">
    <location>
        <begin position="264"/>
        <end position="289"/>
    </location>
</feature>
<name>A0A9D3SA51_ANGAN</name>
<dbReference type="Pfam" id="PF02453">
    <property type="entry name" value="Reticulon"/>
    <property type="match status" value="1"/>
</dbReference>
<evidence type="ECO:0000313" key="9">
    <source>
        <dbReference type="EMBL" id="KAG5855492.1"/>
    </source>
</evidence>
<dbReference type="PANTHER" id="PTHR45799:SF4">
    <property type="entry name" value="RETICULON-3"/>
    <property type="match status" value="1"/>
</dbReference>
<evidence type="ECO:0000313" key="10">
    <source>
        <dbReference type="Proteomes" id="UP001044222"/>
    </source>
</evidence>
<reference evidence="9" key="1">
    <citation type="submission" date="2021-01" db="EMBL/GenBank/DDBJ databases">
        <title>A chromosome-scale assembly of European eel, Anguilla anguilla.</title>
        <authorList>
            <person name="Henkel C."/>
            <person name="Jong-Raadsen S.A."/>
            <person name="Dufour S."/>
            <person name="Weltzien F.-A."/>
            <person name="Palstra A.P."/>
            <person name="Pelster B."/>
            <person name="Spaink H.P."/>
            <person name="Van Den Thillart G.E."/>
            <person name="Jansen H."/>
            <person name="Zahm M."/>
            <person name="Klopp C."/>
            <person name="Cedric C."/>
            <person name="Louis A."/>
            <person name="Berthelot C."/>
            <person name="Parey E."/>
            <person name="Roest Crollius H."/>
            <person name="Montfort J."/>
            <person name="Robinson-Rechavi M."/>
            <person name="Bucao C."/>
            <person name="Bouchez O."/>
            <person name="Gislard M."/>
            <person name="Lluch J."/>
            <person name="Milhes M."/>
            <person name="Lampietro C."/>
            <person name="Lopez Roques C."/>
            <person name="Donnadieu C."/>
            <person name="Braasch I."/>
            <person name="Desvignes T."/>
            <person name="Postlethwait J."/>
            <person name="Bobe J."/>
            <person name="Guiguen Y."/>
            <person name="Dirks R."/>
        </authorList>
    </citation>
    <scope>NUCLEOTIDE SEQUENCE</scope>
    <source>
        <strain evidence="9">Tag_6206</strain>
        <tissue evidence="9">Liver</tissue>
    </source>
</reference>
<evidence type="ECO:0000256" key="4">
    <source>
        <dbReference type="ARBA" id="ARBA00022989"/>
    </source>
</evidence>
<feature type="compositionally biased region" description="Basic and acidic residues" evidence="7">
    <location>
        <begin position="565"/>
        <end position="574"/>
    </location>
</feature>
<keyword evidence="10" id="KW-1185">Reference proteome</keyword>
<feature type="transmembrane region" description="Helical" evidence="6">
    <location>
        <begin position="678"/>
        <end position="701"/>
    </location>
</feature>
<feature type="compositionally biased region" description="Basic and acidic residues" evidence="7">
    <location>
        <begin position="124"/>
        <end position="134"/>
    </location>
</feature>
<dbReference type="FunFam" id="1.20.5.2480:FF:000001">
    <property type="entry name" value="Reticulon"/>
    <property type="match status" value="1"/>
</dbReference>
<dbReference type="AlphaFoldDB" id="A0A9D3SA51"/>
<evidence type="ECO:0000256" key="2">
    <source>
        <dbReference type="ARBA" id="ARBA00022692"/>
    </source>
</evidence>
<feature type="compositionally biased region" description="Low complexity" evidence="7">
    <location>
        <begin position="137"/>
        <end position="154"/>
    </location>
</feature>
<evidence type="ECO:0000256" key="7">
    <source>
        <dbReference type="SAM" id="MobiDB-lite"/>
    </source>
</evidence>
<protein>
    <recommendedName>
        <fullName evidence="6">Reticulon</fullName>
    </recommendedName>
</protein>
<evidence type="ECO:0000256" key="3">
    <source>
        <dbReference type="ARBA" id="ARBA00022824"/>
    </source>
</evidence>
<dbReference type="PROSITE" id="PS50845">
    <property type="entry name" value="RETICULON"/>
    <property type="match status" value="1"/>
</dbReference>
<sequence length="845" mass="91963">MEGFDDQISSTTPSNDELLRGSEYGTGDTHKLFEEAASYLLDHKESVTSDPMDEDDIIDLAGGARAAIESHKAAMSRFEDAPKYTKYSDFPSSDPEPEADQDMGSFVDSTEKQTKPMGEIAETETPKTEPRNPTKESSSGTSSYESFFSSSAPSQPLMQSSAVKSEATYLDSEDNIKAKDTSSHSLFTSKMSWYETESLTSKADPDEDSFLLEIKNSASTKNPFQGFSPISHSGGGFSQYGEIGSDSRAVKMSESPTPDLVQYAHDDLQDDIPAKHTEETHFDLVHKGSDSVMDPSHPSVPLSASPKEPEDSPAQPSLPDILESSPLSSGKQDSDLSEGSSDSDHSPVQTIRRKTHHVPVTHSATNPFAFDADTKISALKDKTVETGAKGAEMAGHAILPGLDQTFGSFDLVKEVDRHESAPYMNLQTSVASKAAPEEYDSDSPNTDSLSPVLEAMAKNPASFQVEAERKTAESQVPPTKQAKEFLGGRMIVDEPEASEEEGFEQEVSSEEFEIIERPPKGSIDEFVEKLDHSKFAKAPDMGADEDDEDVLSTFSQGKAVADTGSESRKADSRESSYTLLSQPSSTASPEMFGAELGNPFAPARPIKEAAPSSQTPLALFTEEAPKKAAPSQEKGEKIEALPDVSTATGLPDLGVEAVVDLLYWRDVKKSGVVFGTSLFLLLSLTLCSIVSICSYATLALLSVTVTFRIYKGILQAVQKSEEGHPFKAVLDQDVALSQDLVHKYSDLVLGRINYALRELRRLFLVEDLVDSLKFAVLMWILTYVGALFNGLTLLILGLISAFSLPVFYEKYQTQIDHYCGLVNNQVKDIVVKIQDKVPGMKRKPE</sequence>
<feature type="transmembrane region" description="Helical" evidence="6">
    <location>
        <begin position="787"/>
        <end position="808"/>
    </location>
</feature>
<feature type="region of interest" description="Disordered" evidence="7">
    <location>
        <begin position="555"/>
        <end position="591"/>
    </location>
</feature>
<keyword evidence="2 6" id="KW-0812">Transmembrane</keyword>
<feature type="compositionally biased region" description="Acidic residues" evidence="7">
    <location>
        <begin position="494"/>
        <end position="513"/>
    </location>
</feature>
<keyword evidence="3 6" id="KW-0256">Endoplasmic reticulum</keyword>
<feature type="compositionally biased region" description="Basic and acidic residues" evidence="7">
    <location>
        <begin position="69"/>
        <end position="83"/>
    </location>
</feature>
<organism evidence="9 10">
    <name type="scientific">Anguilla anguilla</name>
    <name type="common">European freshwater eel</name>
    <name type="synonym">Muraena anguilla</name>
    <dbReference type="NCBI Taxonomy" id="7936"/>
    <lineage>
        <taxon>Eukaryota</taxon>
        <taxon>Metazoa</taxon>
        <taxon>Chordata</taxon>
        <taxon>Craniata</taxon>
        <taxon>Vertebrata</taxon>
        <taxon>Euteleostomi</taxon>
        <taxon>Actinopterygii</taxon>
        <taxon>Neopterygii</taxon>
        <taxon>Teleostei</taxon>
        <taxon>Anguilliformes</taxon>
        <taxon>Anguillidae</taxon>
        <taxon>Anguilla</taxon>
    </lineage>
</organism>
<dbReference type="Gene3D" id="1.20.5.2480">
    <property type="match status" value="1"/>
</dbReference>
<evidence type="ECO:0000256" key="1">
    <source>
        <dbReference type="ARBA" id="ARBA00004477"/>
    </source>
</evidence>
<dbReference type="Proteomes" id="UP001044222">
    <property type="component" value="Unassembled WGS sequence"/>
</dbReference>
<dbReference type="GO" id="GO:0030182">
    <property type="term" value="P:neuron differentiation"/>
    <property type="evidence" value="ECO:0007669"/>
    <property type="project" value="TreeGrafter"/>
</dbReference>
<keyword evidence="4 6" id="KW-1133">Transmembrane helix</keyword>
<evidence type="ECO:0000256" key="6">
    <source>
        <dbReference type="RuleBase" id="RU210713"/>
    </source>
</evidence>
<dbReference type="GO" id="GO:0071787">
    <property type="term" value="P:endoplasmic reticulum tubular network formation"/>
    <property type="evidence" value="ECO:0007669"/>
    <property type="project" value="TreeGrafter"/>
</dbReference>